<dbReference type="Gene3D" id="2.70.98.20">
    <property type="entry name" value="Copper amine oxidase, catalytic domain"/>
    <property type="match status" value="1"/>
</dbReference>
<feature type="chain" id="PRO_5043821614" description="Amine oxidase" evidence="1">
    <location>
        <begin position="20"/>
        <end position="599"/>
    </location>
</feature>
<dbReference type="GO" id="GO:0008131">
    <property type="term" value="F:primary methylamine oxidase activity"/>
    <property type="evidence" value="ECO:0007669"/>
    <property type="project" value="InterPro"/>
</dbReference>
<dbReference type="AlphaFoldDB" id="A0AAV9Q306"/>
<dbReference type="SUPFAM" id="SSF49998">
    <property type="entry name" value="Amine oxidase catalytic domain"/>
    <property type="match status" value="1"/>
</dbReference>
<dbReference type="InterPro" id="IPR036460">
    <property type="entry name" value="Cu_amine_oxidase_C_sf"/>
</dbReference>
<dbReference type="EMBL" id="JAXLQG010000014">
    <property type="protein sequence ID" value="KAK5532940.1"/>
    <property type="molecule type" value="Genomic_DNA"/>
</dbReference>
<evidence type="ECO:0008006" key="4">
    <source>
        <dbReference type="Google" id="ProtNLM"/>
    </source>
</evidence>
<proteinExistence type="predicted"/>
<dbReference type="GO" id="GO:0048038">
    <property type="term" value="F:quinone binding"/>
    <property type="evidence" value="ECO:0007669"/>
    <property type="project" value="InterPro"/>
</dbReference>
<dbReference type="Proteomes" id="UP001345827">
    <property type="component" value="Unassembled WGS sequence"/>
</dbReference>
<evidence type="ECO:0000256" key="1">
    <source>
        <dbReference type="SAM" id="SignalP"/>
    </source>
</evidence>
<dbReference type="GO" id="GO:0009308">
    <property type="term" value="P:amine metabolic process"/>
    <property type="evidence" value="ECO:0007669"/>
    <property type="project" value="InterPro"/>
</dbReference>
<gene>
    <name evidence="2" type="ORF">LTR25_007644</name>
</gene>
<evidence type="ECO:0000313" key="2">
    <source>
        <dbReference type="EMBL" id="KAK5532940.1"/>
    </source>
</evidence>
<organism evidence="2 3">
    <name type="scientific">Vermiconidia calcicola</name>
    <dbReference type="NCBI Taxonomy" id="1690605"/>
    <lineage>
        <taxon>Eukaryota</taxon>
        <taxon>Fungi</taxon>
        <taxon>Dikarya</taxon>
        <taxon>Ascomycota</taxon>
        <taxon>Pezizomycotina</taxon>
        <taxon>Dothideomycetes</taxon>
        <taxon>Dothideomycetidae</taxon>
        <taxon>Mycosphaerellales</taxon>
        <taxon>Extremaceae</taxon>
        <taxon>Vermiconidia</taxon>
    </lineage>
</organism>
<sequence>MAKALLWLWLWGSITAVSCQPQYLTASRFSTAASSTTSTTSSTTSKLDVSLRSTLVPATDISSAVRRVMQAGQVQDLIRDTNHRLIQVDNLYGSGDNVKRERNSFRAVIADYTNGRTVYAGLDDAYGPLSELSTEISNVQHVPNHEEILEAAEIAGFGRDAVYHLHMPPVFSEIHANGSSSRVINMIAHSKDETKFTSVHVDMHLRTASFIQPAKHAATTTTTKTTTTSAGPACTGILADTSNRSPIGSVGAVVVQIKQGSTLLWELVVIRPSASKGSKGSGIELLNVRYRNKLVLKRAHVPILNVNYLDKSHVSNGCGPYFRDWQNEEFPFTCDGDDEKDIPEFRRCKTPSKTIVDKPANGPQKDGGNFLGVAFDIFGDEVVIRSQLSAVWYRYTTEWRLAANGTIMPRWGFGGVRLGDTDPCVCIKHHHHVYWRLDFDIETSTSNVFRECDSPGTCTNVEIEKQLYKKQNRRWEVANSVSGNYYQLYPGKPDGAWNPNEPKYPTEDLEYGVGDLWLARYDSSDAKHVYDDGVTGYGGRFDVNARINTRADFSKILKNFDAKGQDIVVWYSAHFMHNQMHDVGDTHVVGPNLVPGKWQ</sequence>
<feature type="signal peptide" evidence="1">
    <location>
        <begin position="1"/>
        <end position="19"/>
    </location>
</feature>
<name>A0AAV9Q306_9PEZI</name>
<reference evidence="2 3" key="1">
    <citation type="submission" date="2023-06" db="EMBL/GenBank/DDBJ databases">
        <title>Black Yeasts Isolated from many extreme environments.</title>
        <authorList>
            <person name="Coleine C."/>
            <person name="Stajich J.E."/>
            <person name="Selbmann L."/>
        </authorList>
    </citation>
    <scope>NUCLEOTIDE SEQUENCE [LARGE SCALE GENOMIC DNA]</scope>
    <source>
        <strain evidence="2 3">CCFEE 5887</strain>
    </source>
</reference>
<evidence type="ECO:0000313" key="3">
    <source>
        <dbReference type="Proteomes" id="UP001345827"/>
    </source>
</evidence>
<protein>
    <recommendedName>
        <fullName evidence="4">Amine oxidase</fullName>
    </recommendedName>
</protein>
<keyword evidence="3" id="KW-1185">Reference proteome</keyword>
<dbReference type="GO" id="GO:0005507">
    <property type="term" value="F:copper ion binding"/>
    <property type="evidence" value="ECO:0007669"/>
    <property type="project" value="InterPro"/>
</dbReference>
<keyword evidence="1" id="KW-0732">Signal</keyword>
<accession>A0AAV9Q306</accession>
<comment type="caution">
    <text evidence="2">The sequence shown here is derived from an EMBL/GenBank/DDBJ whole genome shotgun (WGS) entry which is preliminary data.</text>
</comment>
<dbReference type="PROSITE" id="PS51257">
    <property type="entry name" value="PROKAR_LIPOPROTEIN"/>
    <property type="match status" value="1"/>
</dbReference>